<evidence type="ECO:0000313" key="2">
    <source>
        <dbReference type="EnsemblProtists" id="EKX42017"/>
    </source>
</evidence>
<protein>
    <submittedName>
        <fullName evidence="1 2">Uncharacterized protein</fullName>
    </submittedName>
</protein>
<dbReference type="KEGG" id="gtt:GUITHDRAFT_111872"/>
<accession>L1J118</accession>
<reference evidence="1 3" key="1">
    <citation type="journal article" date="2012" name="Nature">
        <title>Algal genomes reveal evolutionary mosaicism and the fate of nucleomorphs.</title>
        <authorList>
            <consortium name="DOE Joint Genome Institute"/>
            <person name="Curtis B.A."/>
            <person name="Tanifuji G."/>
            <person name="Burki F."/>
            <person name="Gruber A."/>
            <person name="Irimia M."/>
            <person name="Maruyama S."/>
            <person name="Arias M.C."/>
            <person name="Ball S.G."/>
            <person name="Gile G.H."/>
            <person name="Hirakawa Y."/>
            <person name="Hopkins J.F."/>
            <person name="Kuo A."/>
            <person name="Rensing S.A."/>
            <person name="Schmutz J."/>
            <person name="Symeonidi A."/>
            <person name="Elias M."/>
            <person name="Eveleigh R.J."/>
            <person name="Herman E.K."/>
            <person name="Klute M.J."/>
            <person name="Nakayama T."/>
            <person name="Obornik M."/>
            <person name="Reyes-Prieto A."/>
            <person name="Armbrust E.V."/>
            <person name="Aves S.J."/>
            <person name="Beiko R.G."/>
            <person name="Coutinho P."/>
            <person name="Dacks J.B."/>
            <person name="Durnford D.G."/>
            <person name="Fast N.M."/>
            <person name="Green B.R."/>
            <person name="Grisdale C.J."/>
            <person name="Hempel F."/>
            <person name="Henrissat B."/>
            <person name="Hoppner M.P."/>
            <person name="Ishida K."/>
            <person name="Kim E."/>
            <person name="Koreny L."/>
            <person name="Kroth P.G."/>
            <person name="Liu Y."/>
            <person name="Malik S.B."/>
            <person name="Maier U.G."/>
            <person name="McRose D."/>
            <person name="Mock T."/>
            <person name="Neilson J.A."/>
            <person name="Onodera N.T."/>
            <person name="Poole A.M."/>
            <person name="Pritham E.J."/>
            <person name="Richards T.A."/>
            <person name="Rocap G."/>
            <person name="Roy S.W."/>
            <person name="Sarai C."/>
            <person name="Schaack S."/>
            <person name="Shirato S."/>
            <person name="Slamovits C.H."/>
            <person name="Spencer D.F."/>
            <person name="Suzuki S."/>
            <person name="Worden A.Z."/>
            <person name="Zauner S."/>
            <person name="Barry K."/>
            <person name="Bell C."/>
            <person name="Bharti A.K."/>
            <person name="Crow J.A."/>
            <person name="Grimwood J."/>
            <person name="Kramer R."/>
            <person name="Lindquist E."/>
            <person name="Lucas S."/>
            <person name="Salamov A."/>
            <person name="McFadden G.I."/>
            <person name="Lane C.E."/>
            <person name="Keeling P.J."/>
            <person name="Gray M.W."/>
            <person name="Grigoriev I.V."/>
            <person name="Archibald J.M."/>
        </authorList>
    </citation>
    <scope>NUCLEOTIDE SEQUENCE</scope>
    <source>
        <strain evidence="1 3">CCMP2712</strain>
    </source>
</reference>
<dbReference type="PaxDb" id="55529-EKX42017"/>
<dbReference type="AlphaFoldDB" id="L1J118"/>
<sequence length="76" mass="8530">MTRLFAITMFGSRMFTKLDAFGVQAIVQLEVGTGFIDCGLTGDSCGQPLFTHKPGYWYKSTAQMSRDIKQSMRHSM</sequence>
<proteinExistence type="predicted"/>
<keyword evidence="3" id="KW-1185">Reference proteome</keyword>
<reference evidence="3" key="2">
    <citation type="submission" date="2012-11" db="EMBL/GenBank/DDBJ databases">
        <authorList>
            <person name="Kuo A."/>
            <person name="Curtis B.A."/>
            <person name="Tanifuji G."/>
            <person name="Burki F."/>
            <person name="Gruber A."/>
            <person name="Irimia M."/>
            <person name="Maruyama S."/>
            <person name="Arias M.C."/>
            <person name="Ball S.G."/>
            <person name="Gile G.H."/>
            <person name="Hirakawa Y."/>
            <person name="Hopkins J.F."/>
            <person name="Rensing S.A."/>
            <person name="Schmutz J."/>
            <person name="Symeonidi A."/>
            <person name="Elias M."/>
            <person name="Eveleigh R.J."/>
            <person name="Herman E.K."/>
            <person name="Klute M.J."/>
            <person name="Nakayama T."/>
            <person name="Obornik M."/>
            <person name="Reyes-Prieto A."/>
            <person name="Armbrust E.V."/>
            <person name="Aves S.J."/>
            <person name="Beiko R.G."/>
            <person name="Coutinho P."/>
            <person name="Dacks J.B."/>
            <person name="Durnford D.G."/>
            <person name="Fast N.M."/>
            <person name="Green B.R."/>
            <person name="Grisdale C."/>
            <person name="Hempe F."/>
            <person name="Henrissat B."/>
            <person name="Hoppner M.P."/>
            <person name="Ishida K.-I."/>
            <person name="Kim E."/>
            <person name="Koreny L."/>
            <person name="Kroth P.G."/>
            <person name="Liu Y."/>
            <person name="Malik S.-B."/>
            <person name="Maier U.G."/>
            <person name="McRose D."/>
            <person name="Mock T."/>
            <person name="Neilson J.A."/>
            <person name="Onodera N.T."/>
            <person name="Poole A.M."/>
            <person name="Pritham E.J."/>
            <person name="Richards T.A."/>
            <person name="Rocap G."/>
            <person name="Roy S.W."/>
            <person name="Sarai C."/>
            <person name="Schaack S."/>
            <person name="Shirato S."/>
            <person name="Slamovits C.H."/>
            <person name="Spencer D.F."/>
            <person name="Suzuki S."/>
            <person name="Worden A.Z."/>
            <person name="Zauner S."/>
            <person name="Barry K."/>
            <person name="Bell C."/>
            <person name="Bharti A.K."/>
            <person name="Crow J.A."/>
            <person name="Grimwood J."/>
            <person name="Kramer R."/>
            <person name="Lindquist E."/>
            <person name="Lucas S."/>
            <person name="Salamov A."/>
            <person name="McFadden G.I."/>
            <person name="Lane C.E."/>
            <person name="Keeling P.J."/>
            <person name="Gray M.W."/>
            <person name="Grigoriev I.V."/>
            <person name="Archibald J.M."/>
        </authorList>
    </citation>
    <scope>NUCLEOTIDE SEQUENCE</scope>
    <source>
        <strain evidence="3">CCMP2712</strain>
    </source>
</reference>
<dbReference type="HOGENOM" id="CLU_2659785_0_0_1"/>
<dbReference type="GeneID" id="17298735"/>
<gene>
    <name evidence="1" type="ORF">GUITHDRAFT_111872</name>
</gene>
<dbReference type="Proteomes" id="UP000011087">
    <property type="component" value="Unassembled WGS sequence"/>
</dbReference>
<dbReference type="EnsemblProtists" id="EKX42017">
    <property type="protein sequence ID" value="EKX42017"/>
    <property type="gene ID" value="GUITHDRAFT_111872"/>
</dbReference>
<name>L1J118_GUITC</name>
<evidence type="ECO:0000313" key="1">
    <source>
        <dbReference type="EMBL" id="EKX42017.1"/>
    </source>
</evidence>
<dbReference type="EMBL" id="JH993019">
    <property type="protein sequence ID" value="EKX42017.1"/>
    <property type="molecule type" value="Genomic_DNA"/>
</dbReference>
<dbReference type="RefSeq" id="XP_005828997.1">
    <property type="nucleotide sequence ID" value="XM_005828940.1"/>
</dbReference>
<evidence type="ECO:0000313" key="3">
    <source>
        <dbReference type="Proteomes" id="UP000011087"/>
    </source>
</evidence>
<organism evidence="1">
    <name type="scientific">Guillardia theta (strain CCMP2712)</name>
    <name type="common">Cryptophyte</name>
    <dbReference type="NCBI Taxonomy" id="905079"/>
    <lineage>
        <taxon>Eukaryota</taxon>
        <taxon>Cryptophyceae</taxon>
        <taxon>Pyrenomonadales</taxon>
        <taxon>Geminigeraceae</taxon>
        <taxon>Guillardia</taxon>
    </lineage>
</organism>
<reference evidence="2" key="3">
    <citation type="submission" date="2016-03" db="UniProtKB">
        <authorList>
            <consortium name="EnsemblProtists"/>
        </authorList>
    </citation>
    <scope>IDENTIFICATION</scope>
</reference>